<dbReference type="AlphaFoldDB" id="A0AAW0BIU4"/>
<proteinExistence type="predicted"/>
<dbReference type="Proteomes" id="UP001383192">
    <property type="component" value="Unassembled WGS sequence"/>
</dbReference>
<evidence type="ECO:0000313" key="2">
    <source>
        <dbReference type="Proteomes" id="UP001383192"/>
    </source>
</evidence>
<keyword evidence="2" id="KW-1185">Reference proteome</keyword>
<comment type="caution">
    <text evidence="1">The sequence shown here is derived from an EMBL/GenBank/DDBJ whole genome shotgun (WGS) entry which is preliminary data.</text>
</comment>
<sequence length="168" mass="18999">MPDLALLRDPAQHRHPLRLLIRLLHLRKLMLRCREYPTLGSISQAIEMLLWDVDNPQATGNTMLLNIPHPQHPQSYLLPAPLGKSWCIAAAIRQRCADLRHSPTLSISWGNQPEHRNVNSLMRGCSSVICFLVQALQQNFSPDILRTPSPQDVNLKKDVSGSDLVYES</sequence>
<name>A0AAW0BIU4_9AGAR</name>
<organism evidence="1 2">
    <name type="scientific">Paramarasmius palmivorus</name>
    <dbReference type="NCBI Taxonomy" id="297713"/>
    <lineage>
        <taxon>Eukaryota</taxon>
        <taxon>Fungi</taxon>
        <taxon>Dikarya</taxon>
        <taxon>Basidiomycota</taxon>
        <taxon>Agaricomycotina</taxon>
        <taxon>Agaricomycetes</taxon>
        <taxon>Agaricomycetidae</taxon>
        <taxon>Agaricales</taxon>
        <taxon>Marasmiineae</taxon>
        <taxon>Marasmiaceae</taxon>
        <taxon>Paramarasmius</taxon>
    </lineage>
</organism>
<reference evidence="1 2" key="1">
    <citation type="submission" date="2024-01" db="EMBL/GenBank/DDBJ databases">
        <title>A draft genome for a cacao thread blight-causing isolate of Paramarasmius palmivorus.</title>
        <authorList>
            <person name="Baruah I.K."/>
            <person name="Bukari Y."/>
            <person name="Amoako-Attah I."/>
            <person name="Meinhardt L.W."/>
            <person name="Bailey B.A."/>
            <person name="Cohen S.P."/>
        </authorList>
    </citation>
    <scope>NUCLEOTIDE SEQUENCE [LARGE SCALE GENOMIC DNA]</scope>
    <source>
        <strain evidence="1 2">GH-12</strain>
    </source>
</reference>
<protein>
    <submittedName>
        <fullName evidence="1">Uncharacterized protein</fullName>
    </submittedName>
</protein>
<evidence type="ECO:0000313" key="1">
    <source>
        <dbReference type="EMBL" id="KAK7026862.1"/>
    </source>
</evidence>
<dbReference type="EMBL" id="JAYKXP010000099">
    <property type="protein sequence ID" value="KAK7026862.1"/>
    <property type="molecule type" value="Genomic_DNA"/>
</dbReference>
<gene>
    <name evidence="1" type="ORF">VNI00_015404</name>
</gene>
<accession>A0AAW0BIU4</accession>